<comment type="caution">
    <text evidence="1">The sequence shown here is derived from an EMBL/GenBank/DDBJ whole genome shotgun (WGS) entry which is preliminary data.</text>
</comment>
<proteinExistence type="predicted"/>
<evidence type="ECO:0000313" key="1">
    <source>
        <dbReference type="EMBL" id="KAG5853416.1"/>
    </source>
</evidence>
<feature type="non-terminal residue" evidence="1">
    <location>
        <position position="132"/>
    </location>
</feature>
<dbReference type="Proteomes" id="UP001044222">
    <property type="component" value="Unassembled WGS sequence"/>
</dbReference>
<organism evidence="1 2">
    <name type="scientific">Anguilla anguilla</name>
    <name type="common">European freshwater eel</name>
    <name type="synonym">Muraena anguilla</name>
    <dbReference type="NCBI Taxonomy" id="7936"/>
    <lineage>
        <taxon>Eukaryota</taxon>
        <taxon>Metazoa</taxon>
        <taxon>Chordata</taxon>
        <taxon>Craniata</taxon>
        <taxon>Vertebrata</taxon>
        <taxon>Euteleostomi</taxon>
        <taxon>Actinopterygii</taxon>
        <taxon>Neopterygii</taxon>
        <taxon>Teleostei</taxon>
        <taxon>Anguilliformes</taxon>
        <taxon>Anguillidae</taxon>
        <taxon>Anguilla</taxon>
    </lineage>
</organism>
<protein>
    <submittedName>
        <fullName evidence="1">Uncharacterized protein</fullName>
    </submittedName>
</protein>
<name>A0A9D3MT25_ANGAN</name>
<gene>
    <name evidence="1" type="ORF">ANANG_G00073060</name>
</gene>
<dbReference type="EMBL" id="JAFIRN010000003">
    <property type="protein sequence ID" value="KAG5853416.1"/>
    <property type="molecule type" value="Genomic_DNA"/>
</dbReference>
<accession>A0A9D3MT25</accession>
<keyword evidence="2" id="KW-1185">Reference proteome</keyword>
<dbReference type="AlphaFoldDB" id="A0A9D3MT25"/>
<sequence length="132" mass="15036">HVPRRPQFGHHLVEPLWRVFPLCSETQVKQSHLHPEKRLLGDEKLTFSPSPACTLSSSWDVLKLTKKQTAMELTDNMKQTIVGSATRQRKIIDLGALRSSSAWFSPLRLLVGSIMQIHVWNSRGRGFALLRI</sequence>
<evidence type="ECO:0000313" key="2">
    <source>
        <dbReference type="Proteomes" id="UP001044222"/>
    </source>
</evidence>
<reference evidence="1" key="1">
    <citation type="submission" date="2021-01" db="EMBL/GenBank/DDBJ databases">
        <title>A chromosome-scale assembly of European eel, Anguilla anguilla.</title>
        <authorList>
            <person name="Henkel C."/>
            <person name="Jong-Raadsen S.A."/>
            <person name="Dufour S."/>
            <person name="Weltzien F.-A."/>
            <person name="Palstra A.P."/>
            <person name="Pelster B."/>
            <person name="Spaink H.P."/>
            <person name="Van Den Thillart G.E."/>
            <person name="Jansen H."/>
            <person name="Zahm M."/>
            <person name="Klopp C."/>
            <person name="Cedric C."/>
            <person name="Louis A."/>
            <person name="Berthelot C."/>
            <person name="Parey E."/>
            <person name="Roest Crollius H."/>
            <person name="Montfort J."/>
            <person name="Robinson-Rechavi M."/>
            <person name="Bucao C."/>
            <person name="Bouchez O."/>
            <person name="Gislard M."/>
            <person name="Lluch J."/>
            <person name="Milhes M."/>
            <person name="Lampietro C."/>
            <person name="Lopez Roques C."/>
            <person name="Donnadieu C."/>
            <person name="Braasch I."/>
            <person name="Desvignes T."/>
            <person name="Postlethwait J."/>
            <person name="Bobe J."/>
            <person name="Guiguen Y."/>
            <person name="Dirks R."/>
        </authorList>
    </citation>
    <scope>NUCLEOTIDE SEQUENCE</scope>
    <source>
        <strain evidence="1">Tag_6206</strain>
        <tissue evidence="1">Liver</tissue>
    </source>
</reference>